<dbReference type="InterPro" id="IPR026058">
    <property type="entry name" value="LIPIN"/>
</dbReference>
<dbReference type="GO" id="GO:0032869">
    <property type="term" value="P:cellular response to insulin stimulus"/>
    <property type="evidence" value="ECO:0007669"/>
    <property type="project" value="TreeGrafter"/>
</dbReference>
<feature type="region of interest" description="Disordered" evidence="6">
    <location>
        <begin position="330"/>
        <end position="351"/>
    </location>
</feature>
<dbReference type="EC" id="3.1.3.4" evidence="4"/>
<dbReference type="AlphaFoldDB" id="A0AA88XXA9"/>
<evidence type="ECO:0000313" key="9">
    <source>
        <dbReference type="Proteomes" id="UP001186944"/>
    </source>
</evidence>
<dbReference type="GO" id="GO:0005634">
    <property type="term" value="C:nucleus"/>
    <property type="evidence" value="ECO:0007669"/>
    <property type="project" value="TreeGrafter"/>
</dbReference>
<comment type="similarity">
    <text evidence="3">Belongs to the lipin family.</text>
</comment>
<dbReference type="Pfam" id="PF08235">
    <property type="entry name" value="LNS2"/>
    <property type="match status" value="1"/>
</dbReference>
<evidence type="ECO:0000256" key="3">
    <source>
        <dbReference type="ARBA" id="ARBA00005476"/>
    </source>
</evidence>
<dbReference type="InterPro" id="IPR007651">
    <property type="entry name" value="Lipin_N"/>
</dbReference>
<feature type="compositionally biased region" description="Basic and acidic residues" evidence="6">
    <location>
        <begin position="291"/>
        <end position="302"/>
    </location>
</feature>
<evidence type="ECO:0000313" key="8">
    <source>
        <dbReference type="EMBL" id="KAK3088821.1"/>
    </source>
</evidence>
<feature type="domain" description="LNS2/PITP" evidence="7">
    <location>
        <begin position="685"/>
        <end position="840"/>
    </location>
</feature>
<dbReference type="EMBL" id="VSWD01000011">
    <property type="protein sequence ID" value="KAK3088821.1"/>
    <property type="molecule type" value="Genomic_DNA"/>
</dbReference>
<feature type="region of interest" description="Disordered" evidence="6">
    <location>
        <begin position="182"/>
        <end position="206"/>
    </location>
</feature>
<evidence type="ECO:0000256" key="2">
    <source>
        <dbReference type="ARBA" id="ARBA00001946"/>
    </source>
</evidence>
<feature type="region of interest" description="Disordered" evidence="6">
    <location>
        <begin position="220"/>
        <end position="241"/>
    </location>
</feature>
<evidence type="ECO:0000256" key="4">
    <source>
        <dbReference type="ARBA" id="ARBA00012638"/>
    </source>
</evidence>
<dbReference type="Proteomes" id="UP001186944">
    <property type="component" value="Unassembled WGS sequence"/>
</dbReference>
<dbReference type="GO" id="GO:0008195">
    <property type="term" value="F:phosphatidate phosphatase activity"/>
    <property type="evidence" value="ECO:0007669"/>
    <property type="project" value="UniProtKB-EC"/>
</dbReference>
<protein>
    <recommendedName>
        <fullName evidence="4">phosphatidate phosphatase</fullName>
        <ecNumber evidence="4">3.1.3.4</ecNumber>
    </recommendedName>
</protein>
<dbReference type="InterPro" id="IPR031703">
    <property type="entry name" value="Lipin_mid"/>
</dbReference>
<feature type="compositionally biased region" description="Basic and acidic residues" evidence="6">
    <location>
        <begin position="599"/>
        <end position="619"/>
    </location>
</feature>
<dbReference type="SMART" id="SM00775">
    <property type="entry name" value="LNS2"/>
    <property type="match status" value="1"/>
</dbReference>
<dbReference type="GO" id="GO:0009062">
    <property type="term" value="P:fatty acid catabolic process"/>
    <property type="evidence" value="ECO:0007669"/>
    <property type="project" value="TreeGrafter"/>
</dbReference>
<accession>A0AA88XXA9</accession>
<evidence type="ECO:0000259" key="7">
    <source>
        <dbReference type="SMART" id="SM00775"/>
    </source>
</evidence>
<dbReference type="InterPro" id="IPR013209">
    <property type="entry name" value="LNS2"/>
</dbReference>
<evidence type="ECO:0000256" key="5">
    <source>
        <dbReference type="ARBA" id="ARBA00022801"/>
    </source>
</evidence>
<feature type="region of interest" description="Disordered" evidence="6">
    <location>
        <begin position="262"/>
        <end position="308"/>
    </location>
</feature>
<evidence type="ECO:0000256" key="1">
    <source>
        <dbReference type="ARBA" id="ARBA00001180"/>
    </source>
</evidence>
<evidence type="ECO:0000256" key="6">
    <source>
        <dbReference type="SAM" id="MobiDB-lite"/>
    </source>
</evidence>
<comment type="caution">
    <text evidence="8">The sequence shown here is derived from an EMBL/GenBank/DDBJ whole genome shotgun (WGS) entry which is preliminary data.</text>
</comment>
<gene>
    <name evidence="8" type="ORF">FSP39_024180</name>
</gene>
<dbReference type="InterPro" id="IPR031315">
    <property type="entry name" value="LNS2/PITP"/>
</dbReference>
<comment type="cofactor">
    <cofactor evidence="2">
        <name>Mg(2+)</name>
        <dbReference type="ChEBI" id="CHEBI:18420"/>
    </cofactor>
</comment>
<feature type="region of interest" description="Disordered" evidence="6">
    <location>
        <begin position="540"/>
        <end position="637"/>
    </location>
</feature>
<proteinExistence type="inferred from homology"/>
<feature type="compositionally biased region" description="Low complexity" evidence="6">
    <location>
        <begin position="572"/>
        <end position="592"/>
    </location>
</feature>
<dbReference type="SUPFAM" id="SSF56784">
    <property type="entry name" value="HAD-like"/>
    <property type="match status" value="1"/>
</dbReference>
<keyword evidence="9" id="KW-1185">Reference proteome</keyword>
<feature type="compositionally biased region" description="Polar residues" evidence="6">
    <location>
        <begin position="334"/>
        <end position="351"/>
    </location>
</feature>
<feature type="region of interest" description="Disordered" evidence="6">
    <location>
        <begin position="409"/>
        <end position="430"/>
    </location>
</feature>
<organism evidence="8 9">
    <name type="scientific">Pinctada imbricata</name>
    <name type="common">Atlantic pearl-oyster</name>
    <name type="synonym">Pinctada martensii</name>
    <dbReference type="NCBI Taxonomy" id="66713"/>
    <lineage>
        <taxon>Eukaryota</taxon>
        <taxon>Metazoa</taxon>
        <taxon>Spiralia</taxon>
        <taxon>Lophotrochozoa</taxon>
        <taxon>Mollusca</taxon>
        <taxon>Bivalvia</taxon>
        <taxon>Autobranchia</taxon>
        <taxon>Pteriomorphia</taxon>
        <taxon>Pterioida</taxon>
        <taxon>Pterioidea</taxon>
        <taxon>Pteriidae</taxon>
        <taxon>Pinctada</taxon>
    </lineage>
</organism>
<feature type="compositionally biased region" description="Polar residues" evidence="6">
    <location>
        <begin position="562"/>
        <end position="571"/>
    </location>
</feature>
<sequence>MSYFSYVGKLFSNVKGFYNEINAATLTGAIDTIIVQQEDGTFLSSPFHVRFGKIGVLRAREKRVDIEINGKPVDLQMKLGESGEAFFVTELEDEEDDDVESYLATSPIPSSANLMELGLQEMKEQYMSEEGSLKKKYINEAGNKVEIITKSRESGSEEGKGSESDVDKKGVTFVLDEVAEELKKKKSRRKRRGHKKAVSGESGKNIDDEIFNMDDVSSDEELANLPPMTSNHESSKFHKSISLPTMEETKFQRTKQWASTQFTPFKEHPFSDTDMSPLVSPSSTRPPSPKSDTEVDRQKSGEVDSSILMEEDNTLWEWGDLPRRSVSHTPIAENEQQQSKSQSALTDEQQSSNSLFQFMKKTKKVRHKPEVEGIYLDDLNLEEMDPEVAKLYFPKKFHSQQFVSIRERVENDEDTESGRGPSLPVSPHSVEGAIGGPPVSFLHSEVKSLGNFSLSLCGGLSDRKEVTLDKFMQHIVTFQDLCDDCGMISNPDLVVRVGDKYYNWQTAAPMVLAQVVFGQKLPDETINKLIQENMPKKKKERRSWFSWGRAAEETPTGGIQVAPTSDTEISVSKSESLISPPASSPASLNGSPRKNNKRKITDESTKSEMTDDSDSEKNSPKSNTTESMQKSHDKMKKTLRLSSEQIGKLNLQEGQNDITFSVTTQYQGTTRCTSHIYLWRYDDKIIVSDIDGTITKSDVLGQILPIIGKDWSQSGVAQLFTHIANNGYKFLYLSARAIGQSKVTKDLLRSIKQELYVLPDGPLLLSPTSLVSAFHREVIERKPEEFKIACLKDIGDLFPGRQAFFAGFGNKINDVYAYKAITIPSHHIFTINHRGLLKQESSYTFQSSYTSLSDIADHFFPPIERGHIANEFSGSQYWRQPLPVMCESEMLRVIRETEETDSVK</sequence>
<name>A0AA88XXA9_PINIB</name>
<feature type="compositionally biased region" description="Basic residues" evidence="6">
    <location>
        <begin position="184"/>
        <end position="197"/>
    </location>
</feature>
<dbReference type="GO" id="GO:0019432">
    <property type="term" value="P:triglyceride biosynthetic process"/>
    <property type="evidence" value="ECO:0007669"/>
    <property type="project" value="TreeGrafter"/>
</dbReference>
<dbReference type="InterPro" id="IPR036412">
    <property type="entry name" value="HAD-like_sf"/>
</dbReference>
<dbReference type="PANTHER" id="PTHR12181:SF12">
    <property type="entry name" value="PHOSPHATIDATE PHOSPHATASE"/>
    <property type="match status" value="1"/>
</dbReference>
<dbReference type="Pfam" id="PF16876">
    <property type="entry name" value="Lipin_mid"/>
    <property type="match status" value="1"/>
</dbReference>
<keyword evidence="5" id="KW-0378">Hydrolase</keyword>
<reference evidence="8" key="1">
    <citation type="submission" date="2019-08" db="EMBL/GenBank/DDBJ databases">
        <title>The improved chromosome-level genome for the pearl oyster Pinctada fucata martensii using PacBio sequencing and Hi-C.</title>
        <authorList>
            <person name="Zheng Z."/>
        </authorList>
    </citation>
    <scope>NUCLEOTIDE SEQUENCE</scope>
    <source>
        <strain evidence="8">ZZ-2019</strain>
        <tissue evidence="8">Adductor muscle</tissue>
    </source>
</reference>
<dbReference type="PANTHER" id="PTHR12181">
    <property type="entry name" value="LIPIN"/>
    <property type="match status" value="1"/>
</dbReference>
<dbReference type="Pfam" id="PF04571">
    <property type="entry name" value="Lipin_N"/>
    <property type="match status" value="1"/>
</dbReference>
<dbReference type="GO" id="GO:0003713">
    <property type="term" value="F:transcription coactivator activity"/>
    <property type="evidence" value="ECO:0007669"/>
    <property type="project" value="TreeGrafter"/>
</dbReference>
<comment type="catalytic activity">
    <reaction evidence="1">
        <text>a 1,2-diacyl-sn-glycero-3-phosphate + H2O = a 1,2-diacyl-sn-glycerol + phosphate</text>
        <dbReference type="Rhea" id="RHEA:27429"/>
        <dbReference type="ChEBI" id="CHEBI:15377"/>
        <dbReference type="ChEBI" id="CHEBI:17815"/>
        <dbReference type="ChEBI" id="CHEBI:43474"/>
        <dbReference type="ChEBI" id="CHEBI:58608"/>
        <dbReference type="EC" id="3.1.3.4"/>
    </reaction>
    <physiologicalReaction direction="left-to-right" evidence="1">
        <dbReference type="Rhea" id="RHEA:27430"/>
    </physiologicalReaction>
</comment>
<dbReference type="GO" id="GO:0045944">
    <property type="term" value="P:positive regulation of transcription by RNA polymerase II"/>
    <property type="evidence" value="ECO:0007669"/>
    <property type="project" value="TreeGrafter"/>
</dbReference>